<evidence type="ECO:0000313" key="1">
    <source>
        <dbReference type="EMBL" id="CBI05532.1"/>
    </source>
</evidence>
<dbReference type="AlphaFoldDB" id="E6QEA6"/>
<sequence>MQSYNNQTLGKARQYADTVGALGMAAINAAAAAAGSDCGPNRIALGVGSYIGHTGNN</sequence>
<name>E6QEA6_9ZZZZ</name>
<protein>
    <submittedName>
        <fullName evidence="1">Uncharacterized protein</fullName>
    </submittedName>
</protein>
<proteinExistence type="predicted"/>
<dbReference type="EMBL" id="CABP01000121">
    <property type="protein sequence ID" value="CBI05532.1"/>
    <property type="molecule type" value="Genomic_DNA"/>
</dbReference>
<organism evidence="1">
    <name type="scientific">mine drainage metagenome</name>
    <dbReference type="NCBI Taxonomy" id="410659"/>
    <lineage>
        <taxon>unclassified sequences</taxon>
        <taxon>metagenomes</taxon>
        <taxon>ecological metagenomes</taxon>
    </lineage>
</organism>
<comment type="caution">
    <text evidence="1">The sequence shown here is derived from an EMBL/GenBank/DDBJ whole genome shotgun (WGS) entry which is preliminary data.</text>
</comment>
<reference evidence="1" key="1">
    <citation type="submission" date="2009-10" db="EMBL/GenBank/DDBJ databases">
        <title>Diversity of trophic interactions inside an arsenic-rich microbial ecosystem.</title>
        <authorList>
            <person name="Bertin P.N."/>
            <person name="Heinrich-Salmeron A."/>
            <person name="Pelletier E."/>
            <person name="Goulhen-Chollet F."/>
            <person name="Arsene-Ploetze F."/>
            <person name="Gallien S."/>
            <person name="Calteau A."/>
            <person name="Vallenet D."/>
            <person name="Casiot C."/>
            <person name="Chane-Woon-Ming B."/>
            <person name="Giloteaux L."/>
            <person name="Barakat M."/>
            <person name="Bonnefoy V."/>
            <person name="Bruneel O."/>
            <person name="Chandler M."/>
            <person name="Cleiss J."/>
            <person name="Duran R."/>
            <person name="Elbaz-Poulichet F."/>
            <person name="Fonknechten N."/>
            <person name="Lauga B."/>
            <person name="Mornico D."/>
            <person name="Ortet P."/>
            <person name="Schaeffer C."/>
            <person name="Siguier P."/>
            <person name="Alexander Thil Smith A."/>
            <person name="Van Dorsselaer A."/>
            <person name="Weissenbach J."/>
            <person name="Medigue C."/>
            <person name="Le Paslier D."/>
        </authorList>
    </citation>
    <scope>NUCLEOTIDE SEQUENCE</scope>
</reference>
<gene>
    <name evidence="1" type="ORF">CARN5_0959</name>
</gene>
<accession>E6QEA6</accession>